<proteinExistence type="predicted"/>
<reference evidence="1 2" key="1">
    <citation type="submission" date="2024-09" db="EMBL/GenBank/DDBJ databases">
        <title>Chromosome-scale assembly of Riccia fluitans.</title>
        <authorList>
            <person name="Paukszto L."/>
            <person name="Sawicki J."/>
            <person name="Karawczyk K."/>
            <person name="Piernik-Szablinska J."/>
            <person name="Szczecinska M."/>
            <person name="Mazdziarz M."/>
        </authorList>
    </citation>
    <scope>NUCLEOTIDE SEQUENCE [LARGE SCALE GENOMIC DNA]</scope>
    <source>
        <strain evidence="1">Rf_01</strain>
        <tissue evidence="1">Aerial parts of the thallus</tissue>
    </source>
</reference>
<gene>
    <name evidence="1" type="ORF">R1flu_022877</name>
</gene>
<accession>A0ABD1XQY7</accession>
<organism evidence="1 2">
    <name type="scientific">Riccia fluitans</name>
    <dbReference type="NCBI Taxonomy" id="41844"/>
    <lineage>
        <taxon>Eukaryota</taxon>
        <taxon>Viridiplantae</taxon>
        <taxon>Streptophyta</taxon>
        <taxon>Embryophyta</taxon>
        <taxon>Marchantiophyta</taxon>
        <taxon>Marchantiopsida</taxon>
        <taxon>Marchantiidae</taxon>
        <taxon>Marchantiales</taxon>
        <taxon>Ricciaceae</taxon>
        <taxon>Riccia</taxon>
    </lineage>
</organism>
<dbReference type="Proteomes" id="UP001605036">
    <property type="component" value="Unassembled WGS sequence"/>
</dbReference>
<protein>
    <submittedName>
        <fullName evidence="1">Uncharacterized protein</fullName>
    </submittedName>
</protein>
<evidence type="ECO:0000313" key="2">
    <source>
        <dbReference type="Proteomes" id="UP001605036"/>
    </source>
</evidence>
<dbReference type="EMBL" id="JBHFFA010000007">
    <property type="protein sequence ID" value="KAL2611185.1"/>
    <property type="molecule type" value="Genomic_DNA"/>
</dbReference>
<keyword evidence="2" id="KW-1185">Reference proteome</keyword>
<sequence>MKAQGFVQTPQRRKEIEFVWTPQSKVMDFASSAKSQTASSSATIQPSAAVYEDDLLASLWQELPIELLKKANIWETHYLDFIGEDERFCCAELVAADGG</sequence>
<evidence type="ECO:0000313" key="1">
    <source>
        <dbReference type="EMBL" id="KAL2611185.1"/>
    </source>
</evidence>
<dbReference type="AlphaFoldDB" id="A0ABD1XQY7"/>
<comment type="caution">
    <text evidence="1">The sequence shown here is derived from an EMBL/GenBank/DDBJ whole genome shotgun (WGS) entry which is preliminary data.</text>
</comment>
<name>A0ABD1XQY7_9MARC</name>